<dbReference type="AlphaFoldDB" id="A0A927N8F9"/>
<dbReference type="EMBL" id="JADBEM010000001">
    <property type="protein sequence ID" value="MBE1612133.1"/>
    <property type="molecule type" value="Genomic_DNA"/>
</dbReference>
<name>A0A927N8F9_9ACTN</name>
<organism evidence="1 2">
    <name type="scientific">Actinopolymorpha pittospori</name>
    <dbReference type="NCBI Taxonomy" id="648752"/>
    <lineage>
        <taxon>Bacteria</taxon>
        <taxon>Bacillati</taxon>
        <taxon>Actinomycetota</taxon>
        <taxon>Actinomycetes</taxon>
        <taxon>Propionibacteriales</taxon>
        <taxon>Actinopolymorphaceae</taxon>
        <taxon>Actinopolymorpha</taxon>
    </lineage>
</organism>
<accession>A0A927N8F9</accession>
<keyword evidence="2" id="KW-1185">Reference proteome</keyword>
<comment type="caution">
    <text evidence="1">The sequence shown here is derived from an EMBL/GenBank/DDBJ whole genome shotgun (WGS) entry which is preliminary data.</text>
</comment>
<dbReference type="Proteomes" id="UP000638648">
    <property type="component" value="Unassembled WGS sequence"/>
</dbReference>
<gene>
    <name evidence="1" type="ORF">HEB94_008981</name>
</gene>
<protein>
    <submittedName>
        <fullName evidence="1">Uncharacterized protein</fullName>
    </submittedName>
</protein>
<sequence>MHRVARREHLTQKLAERDALLATELEGFDLPRVTMLETEYLRAVTQAELDWIDQVLAGLHEGSITWSREELQAAAAQLSEHSGSE</sequence>
<reference evidence="1" key="1">
    <citation type="submission" date="2020-10" db="EMBL/GenBank/DDBJ databases">
        <title>Sequencing the genomes of 1000 actinobacteria strains.</title>
        <authorList>
            <person name="Klenk H.-P."/>
        </authorList>
    </citation>
    <scope>NUCLEOTIDE SEQUENCE</scope>
    <source>
        <strain evidence="1">DSM 45354</strain>
    </source>
</reference>
<evidence type="ECO:0000313" key="2">
    <source>
        <dbReference type="Proteomes" id="UP000638648"/>
    </source>
</evidence>
<proteinExistence type="predicted"/>
<dbReference type="RefSeq" id="WP_192755235.1">
    <property type="nucleotide sequence ID" value="NZ_BAABJL010000091.1"/>
</dbReference>
<evidence type="ECO:0000313" key="1">
    <source>
        <dbReference type="EMBL" id="MBE1612133.1"/>
    </source>
</evidence>